<name>A0A380SDI7_YERPU</name>
<organism evidence="1 2">
    <name type="scientific">Yersinia pseudotuberculosis</name>
    <dbReference type="NCBI Taxonomy" id="633"/>
    <lineage>
        <taxon>Bacteria</taxon>
        <taxon>Pseudomonadati</taxon>
        <taxon>Pseudomonadota</taxon>
        <taxon>Gammaproteobacteria</taxon>
        <taxon>Enterobacterales</taxon>
        <taxon>Yersiniaceae</taxon>
        <taxon>Yersinia</taxon>
    </lineage>
</organism>
<reference evidence="1 2" key="1">
    <citation type="submission" date="2018-06" db="EMBL/GenBank/DDBJ databases">
        <authorList>
            <consortium name="Pathogen Informatics"/>
            <person name="Doyle S."/>
        </authorList>
    </citation>
    <scope>NUCLEOTIDE SEQUENCE [LARGE SCALE GENOMIC DNA]</scope>
    <source>
        <strain evidence="1 2">NCTC8580</strain>
    </source>
</reference>
<dbReference type="RefSeq" id="WP_115115794.1">
    <property type="nucleotide sequence ID" value="NZ_UHJC01000002.1"/>
</dbReference>
<dbReference type="EMBL" id="UHJC01000002">
    <property type="protein sequence ID" value="SUQ39506.1"/>
    <property type="molecule type" value="Genomic_DNA"/>
</dbReference>
<accession>A0A380SDI7</accession>
<protein>
    <submittedName>
        <fullName evidence="1">Uncharacterized protein</fullName>
    </submittedName>
</protein>
<dbReference type="Proteomes" id="UP000255087">
    <property type="component" value="Unassembled WGS sequence"/>
</dbReference>
<dbReference type="AlphaFoldDB" id="A0A380SDI7"/>
<gene>
    <name evidence="1" type="ORF">NCTC8580_04735</name>
</gene>
<evidence type="ECO:0000313" key="1">
    <source>
        <dbReference type="EMBL" id="SUQ39506.1"/>
    </source>
</evidence>
<proteinExistence type="predicted"/>
<evidence type="ECO:0000313" key="2">
    <source>
        <dbReference type="Proteomes" id="UP000255087"/>
    </source>
</evidence>
<sequence>MNSGDGINTVRLNGEVRHILDLDEQSLCSEWSKLKRENNELYQINRLANSGWRGLILRLIGVVLPDKRGAFINGINAKGESIYPE</sequence>